<name>A0A2U2MV11_9BIFI</name>
<dbReference type="RefSeq" id="WP_109136293.1">
    <property type="nucleotide sequence ID" value="NZ_QFFN01000001.1"/>
</dbReference>
<dbReference type="AlphaFoldDB" id="A0A2U2MV11"/>
<evidence type="ECO:0000259" key="1">
    <source>
        <dbReference type="Pfam" id="PF01156"/>
    </source>
</evidence>
<dbReference type="Proteomes" id="UP000245753">
    <property type="component" value="Unassembled WGS sequence"/>
</dbReference>
<evidence type="ECO:0000313" key="2">
    <source>
        <dbReference type="EMBL" id="PWG60697.1"/>
    </source>
</evidence>
<dbReference type="Pfam" id="PF01156">
    <property type="entry name" value="IU_nuc_hydro"/>
    <property type="match status" value="1"/>
</dbReference>
<dbReference type="Gene3D" id="3.90.245.10">
    <property type="entry name" value="Ribonucleoside hydrolase-like"/>
    <property type="match status" value="1"/>
</dbReference>
<keyword evidence="2" id="KW-0378">Hydrolase</keyword>
<proteinExistence type="predicted"/>
<feature type="domain" description="Inosine/uridine-preferring nucleoside hydrolase" evidence="1">
    <location>
        <begin position="11"/>
        <end position="308"/>
    </location>
</feature>
<dbReference type="GO" id="GO:0016799">
    <property type="term" value="F:hydrolase activity, hydrolyzing N-glycosyl compounds"/>
    <property type="evidence" value="ECO:0007669"/>
    <property type="project" value="InterPro"/>
</dbReference>
<dbReference type="SUPFAM" id="SSF53590">
    <property type="entry name" value="Nucleoside hydrolase"/>
    <property type="match status" value="1"/>
</dbReference>
<evidence type="ECO:0000313" key="3">
    <source>
        <dbReference type="Proteomes" id="UP000245753"/>
    </source>
</evidence>
<dbReference type="EMBL" id="QFFN01000001">
    <property type="protein sequence ID" value="PWG60697.1"/>
    <property type="molecule type" value="Genomic_DNA"/>
</dbReference>
<protein>
    <submittedName>
        <fullName evidence="2">Nucleoside hydrolase</fullName>
    </submittedName>
</protein>
<gene>
    <name evidence="2" type="ORF">DF200_00175</name>
</gene>
<dbReference type="InterPro" id="IPR001910">
    <property type="entry name" value="Inosine/uridine_hydrolase_dom"/>
</dbReference>
<keyword evidence="3" id="KW-1185">Reference proteome</keyword>
<organism evidence="2 3">
    <name type="scientific">Bifidobacterium catulorum</name>
    <dbReference type="NCBI Taxonomy" id="1630173"/>
    <lineage>
        <taxon>Bacteria</taxon>
        <taxon>Bacillati</taxon>
        <taxon>Actinomycetota</taxon>
        <taxon>Actinomycetes</taxon>
        <taxon>Bifidobacteriales</taxon>
        <taxon>Bifidobacteriaceae</taxon>
        <taxon>Bifidobacterium</taxon>
    </lineage>
</organism>
<reference evidence="2 3" key="1">
    <citation type="journal article" date="2018" name="Int. J. Syst. Evol. Microbiol.">
        <title>Bifidobacterium catulorum sp. nov., a novel taxon from the faeces of the baby common marmoset (Callithrix jacchus).</title>
        <authorList>
            <person name="Modesto M."/>
            <person name="Michelini S."/>
            <person name="Oki K."/>
            <person name="Biavati B."/>
            <person name="Watanabe K."/>
            <person name="Mattarelli P."/>
        </authorList>
    </citation>
    <scope>NUCLEOTIDE SEQUENCE [LARGE SCALE GENOMIC DNA]</scope>
    <source>
        <strain evidence="2 3">MRM 8.19</strain>
    </source>
</reference>
<dbReference type="PANTHER" id="PTHR46190">
    <property type="entry name" value="SI:CH211-201H21.5-RELATED"/>
    <property type="match status" value="1"/>
</dbReference>
<sequence length="330" mass="35888">MTDQRDGRRPVIIDTDCGSDDAMAIAMALNDPGYEIKMFTTVSGNVPVDQAVDNVLTTIEHAGAYEPPVYRGSRDMLFNELVYAYETHGHDGMGDLGLRPHRLHVSEGNAVIRMLEALEDGEPGSIDVIALGPLTNIALAIKLAPVTMARARRIVAMGGTGFGPGNVTPAAEFNVWQDAEAARIVVESGLPDIMFVGWDACLGDCMLDPTEIGDIRDSGDLGRFAIDCNRNLMELNRRRFGRPCLDMADPAAMAAALHPSCIAECDAYYMQVDSCGGPGYGATIIDRDRFTGNEPNVRICSRLHPARYKSYIYRTLHVGEHSRPADAVRT</sequence>
<dbReference type="InterPro" id="IPR052775">
    <property type="entry name" value="IUN_hydrolase"/>
</dbReference>
<dbReference type="PANTHER" id="PTHR46190:SF1">
    <property type="entry name" value="SI:CH211-201H21.5"/>
    <property type="match status" value="1"/>
</dbReference>
<dbReference type="OrthoDB" id="9797882at2"/>
<comment type="caution">
    <text evidence="2">The sequence shown here is derived from an EMBL/GenBank/DDBJ whole genome shotgun (WGS) entry which is preliminary data.</text>
</comment>
<dbReference type="InterPro" id="IPR036452">
    <property type="entry name" value="Ribo_hydro-like"/>
</dbReference>
<accession>A0A2U2MV11</accession>